<proteinExistence type="predicted"/>
<dbReference type="EMBL" id="VVIM01000001">
    <property type="protein sequence ID" value="KAB0804263.1"/>
    <property type="molecule type" value="Genomic_DNA"/>
</dbReference>
<reference evidence="1 2" key="1">
    <citation type="journal article" date="2018" name="Elife">
        <title>Firefly genomes illuminate parallel origins of bioluminescence in beetles.</title>
        <authorList>
            <person name="Fallon T.R."/>
            <person name="Lower S.E."/>
            <person name="Chang C.H."/>
            <person name="Bessho-Uehara M."/>
            <person name="Martin G.J."/>
            <person name="Bewick A.J."/>
            <person name="Behringer M."/>
            <person name="Debat H.J."/>
            <person name="Wong I."/>
            <person name="Day J.C."/>
            <person name="Suvorov A."/>
            <person name="Silva C.J."/>
            <person name="Stanger-Hall K.F."/>
            <person name="Hall D.W."/>
            <person name="Schmitz R.J."/>
            <person name="Nelson D.R."/>
            <person name="Lewis S.M."/>
            <person name="Shigenobu S."/>
            <person name="Bybee S.M."/>
            <person name="Larracuente A.M."/>
            <person name="Oba Y."/>
            <person name="Weng J.K."/>
        </authorList>
    </citation>
    <scope>NUCLEOTIDE SEQUENCE [LARGE SCALE GENOMIC DNA]</scope>
    <source>
        <strain evidence="1">1611_PpyrPB1</strain>
        <tissue evidence="1">Whole body</tissue>
    </source>
</reference>
<protein>
    <submittedName>
        <fullName evidence="1">Uncharacterized protein</fullName>
    </submittedName>
</protein>
<organism evidence="1 2">
    <name type="scientific">Photinus pyralis</name>
    <name type="common">Common eastern firefly</name>
    <name type="synonym">Lampyris pyralis</name>
    <dbReference type="NCBI Taxonomy" id="7054"/>
    <lineage>
        <taxon>Eukaryota</taxon>
        <taxon>Metazoa</taxon>
        <taxon>Ecdysozoa</taxon>
        <taxon>Arthropoda</taxon>
        <taxon>Hexapoda</taxon>
        <taxon>Insecta</taxon>
        <taxon>Pterygota</taxon>
        <taxon>Neoptera</taxon>
        <taxon>Endopterygota</taxon>
        <taxon>Coleoptera</taxon>
        <taxon>Polyphaga</taxon>
        <taxon>Elateriformia</taxon>
        <taxon>Elateroidea</taxon>
        <taxon>Lampyridae</taxon>
        <taxon>Lampyrinae</taxon>
        <taxon>Photinus</taxon>
    </lineage>
</organism>
<dbReference type="Proteomes" id="UP000327044">
    <property type="component" value="Unassembled WGS sequence"/>
</dbReference>
<keyword evidence="2" id="KW-1185">Reference proteome</keyword>
<accession>A0A5N4B3Z4</accession>
<dbReference type="PANTHER" id="PTHR33244:SF3">
    <property type="entry name" value="PEPTIDASE A2 DOMAIN-CONTAINING PROTEIN"/>
    <property type="match status" value="1"/>
</dbReference>
<evidence type="ECO:0000313" key="2">
    <source>
        <dbReference type="Proteomes" id="UP000327044"/>
    </source>
</evidence>
<dbReference type="InParanoid" id="A0A5N4B3Z4"/>
<evidence type="ECO:0000313" key="1">
    <source>
        <dbReference type="EMBL" id="KAB0804263.1"/>
    </source>
</evidence>
<comment type="caution">
    <text evidence="1">The sequence shown here is derived from an EMBL/GenBank/DDBJ whole genome shotgun (WGS) entry which is preliminary data.</text>
</comment>
<dbReference type="PANTHER" id="PTHR33244">
    <property type="entry name" value="INTEGRASE CATALYTIC DOMAIN-CONTAINING PROTEIN-RELATED"/>
    <property type="match status" value="1"/>
</dbReference>
<gene>
    <name evidence="1" type="ORF">PPYR_01233</name>
</gene>
<sequence length="1178" mass="136721">MQYRNSPLKHINYSPAQLLMGRICKTKVPISADLLKPKVYDDVQEKLGQRQNYNKTYYDHNARNLKPLMPNDNVVVYDHASNQWNPGKVIEPHSSPRSYIIRNNSNNVIRRNRVDLKKSLNEHIDIEVLKELTVTDIDNLIPLEKFGVRIKFRQQLFAWKRDNGYVTPLASTVSVSADPSFNAIENWLNTVPVVLDEVTGSENCVKLDLLSLMKSSVTGKVTIHNYNTHKTLSVNDRNTVSTLIAEFWLNNNIKVSHKEYETAANQIKINFPSEDEKTYLNSKKQRGKLAEKYYSLCKKYRQQGLIKSRYNLKRKAVDDISSSTSEYNDDLEGGESFGDYEWLRYNTAPPNLVYEKWGRTFRQRKKDIAGDVNIFERWPILKQEIAVSLIELDFNKIYPDKNTLLFAKWDQFAIKIKPIYLRDIKDKRCKLLLDYLESPTVNEDSKHYILCINLNALFIPHIIKKGKEKPYRPSILDAQNSFAVHVTDKTYVQTYIEKRKTELESQNRTFQPTIIVVGDSIHNLVSFYVYINDVLYECSSFLKAVSTTFQIYHVFNLKYPSECMQVWQFFENYFYELPNLTKIINNQSEITNICSGSVWKNKIDLKFDNKCVIPYLVYQDDFEINNPLGSKSGVQKLSAVYITFPLLNSEDISKLNNIFVACLTRSSSLEFGLAKNFGPLCSLLKNLEENGIQITINSKPKRVYLILSALVGDNLGLNTIMGFTRSFSANFFCRICRSHKDEMKKQTVENKLVLRTAEDYWQHLFQNDVSQTGIKEMCVFNAIPSFRAADNISVDIMHDIFEGICHVELCQILNCFVYDKKYFTLSILNNRKANFQYHRSDYGNKSVSITVKNLNSNKLKMSASEMQCFLHHLPLLVGELVPVKDPVWACLLLLIKLTNLCFLPSYNENTLNKLQNTIKNHHELYLDLFQKELTPKHHFVVHYPNVIRKLGPLKGLWVMRQEAKHKQAKLYLNNIACRKNVLMSAAIKWQFNLAGHLHSLQMKYQTDLLMGEYFDLSEKVFNVNFDSIEFNSNLLKNVLCCSKVHVCNTKYQLNDVVAINSNGLISLYSIDFIIWVEGNYYFLTKSIQIKRYDKHLLSFIVEKPTSNIDTILMCNKIMYPPTNVVTLYDKSMAIKLKHSFGFQLNLVLKLFLFFVSYLKKINSYILIVFLFIKCSLNI</sequence>
<dbReference type="AlphaFoldDB" id="A0A5N4B3Z4"/>
<name>A0A5N4B3Z4_PHOPY</name>